<dbReference type="EMBL" id="GBXM01087615">
    <property type="protein sequence ID" value="JAH20962.1"/>
    <property type="molecule type" value="Transcribed_RNA"/>
</dbReference>
<organism evidence="1">
    <name type="scientific">Anguilla anguilla</name>
    <name type="common">European freshwater eel</name>
    <name type="synonym">Muraena anguilla</name>
    <dbReference type="NCBI Taxonomy" id="7936"/>
    <lineage>
        <taxon>Eukaryota</taxon>
        <taxon>Metazoa</taxon>
        <taxon>Chordata</taxon>
        <taxon>Craniata</taxon>
        <taxon>Vertebrata</taxon>
        <taxon>Euteleostomi</taxon>
        <taxon>Actinopterygii</taxon>
        <taxon>Neopterygii</taxon>
        <taxon>Teleostei</taxon>
        <taxon>Anguilliformes</taxon>
        <taxon>Anguillidae</taxon>
        <taxon>Anguilla</taxon>
    </lineage>
</organism>
<evidence type="ECO:0000313" key="1">
    <source>
        <dbReference type="EMBL" id="JAH20962.1"/>
    </source>
</evidence>
<proteinExistence type="predicted"/>
<protein>
    <submittedName>
        <fullName evidence="1">Uncharacterized protein</fullName>
    </submittedName>
</protein>
<reference evidence="1" key="1">
    <citation type="submission" date="2014-11" db="EMBL/GenBank/DDBJ databases">
        <authorList>
            <person name="Amaro Gonzalez C."/>
        </authorList>
    </citation>
    <scope>NUCLEOTIDE SEQUENCE</scope>
</reference>
<dbReference type="AlphaFoldDB" id="A0A0E9QWW7"/>
<name>A0A0E9QWW7_ANGAN</name>
<reference evidence="1" key="2">
    <citation type="journal article" date="2015" name="Fish Shellfish Immunol.">
        <title>Early steps in the European eel (Anguilla anguilla)-Vibrio vulnificus interaction in the gills: Role of the RtxA13 toxin.</title>
        <authorList>
            <person name="Callol A."/>
            <person name="Pajuelo D."/>
            <person name="Ebbesson L."/>
            <person name="Teles M."/>
            <person name="MacKenzie S."/>
            <person name="Amaro C."/>
        </authorList>
    </citation>
    <scope>NUCLEOTIDE SEQUENCE</scope>
</reference>
<accession>A0A0E9QWW7</accession>
<sequence length="19" mass="2338">MVYNYRFALSLMKSELSER</sequence>